<evidence type="ECO:0000313" key="3">
    <source>
        <dbReference type="Proteomes" id="UP000824120"/>
    </source>
</evidence>
<keyword evidence="1" id="KW-1133">Transmembrane helix</keyword>
<dbReference type="EMBL" id="JACXVP010000012">
    <property type="protein sequence ID" value="KAG5570286.1"/>
    <property type="molecule type" value="Genomic_DNA"/>
</dbReference>
<keyword evidence="1" id="KW-0812">Transmembrane</keyword>
<keyword evidence="1" id="KW-0472">Membrane</keyword>
<name>A0A9J5W5D3_SOLCO</name>
<accession>A0A9J5W5D3</accession>
<keyword evidence="3" id="KW-1185">Reference proteome</keyword>
<feature type="transmembrane region" description="Helical" evidence="1">
    <location>
        <begin position="63"/>
        <end position="86"/>
    </location>
</feature>
<dbReference type="Proteomes" id="UP000824120">
    <property type="component" value="Chromosome 12"/>
</dbReference>
<sequence>MTCSLCKKTSHNKVVCARYGRGSTSQPTSQENSSQQNYSQQSSIYADTTALPRTTQTTIRLDLIIHVHFLIILQAIHISLFMLYSLQCEVHHILLSKPHMQLHKHHLQWEVHHILLSEQHMQLYNQVNQVLFVLTQHLCQDLLKIGFKLGLEEDWEEKKLMQEGPHLLLKEIVLLVNCHVYQVTRYHTVFNSGTSSEKILHGPTKLKSASPINIDIDFKPRGLK</sequence>
<reference evidence="2 3" key="1">
    <citation type="submission" date="2020-09" db="EMBL/GenBank/DDBJ databases">
        <title>De no assembly of potato wild relative species, Solanum commersonii.</title>
        <authorList>
            <person name="Cho K."/>
        </authorList>
    </citation>
    <scope>NUCLEOTIDE SEQUENCE [LARGE SCALE GENOMIC DNA]</scope>
    <source>
        <strain evidence="2">LZ3.2</strain>
        <tissue evidence="2">Leaf</tissue>
    </source>
</reference>
<evidence type="ECO:0000313" key="2">
    <source>
        <dbReference type="EMBL" id="KAG5570286.1"/>
    </source>
</evidence>
<organism evidence="2 3">
    <name type="scientific">Solanum commersonii</name>
    <name type="common">Commerson's wild potato</name>
    <name type="synonym">Commerson's nightshade</name>
    <dbReference type="NCBI Taxonomy" id="4109"/>
    <lineage>
        <taxon>Eukaryota</taxon>
        <taxon>Viridiplantae</taxon>
        <taxon>Streptophyta</taxon>
        <taxon>Embryophyta</taxon>
        <taxon>Tracheophyta</taxon>
        <taxon>Spermatophyta</taxon>
        <taxon>Magnoliopsida</taxon>
        <taxon>eudicotyledons</taxon>
        <taxon>Gunneridae</taxon>
        <taxon>Pentapetalae</taxon>
        <taxon>asterids</taxon>
        <taxon>lamiids</taxon>
        <taxon>Solanales</taxon>
        <taxon>Solanaceae</taxon>
        <taxon>Solanoideae</taxon>
        <taxon>Solaneae</taxon>
        <taxon>Solanum</taxon>
    </lineage>
</organism>
<comment type="caution">
    <text evidence="2">The sequence shown here is derived from an EMBL/GenBank/DDBJ whole genome shotgun (WGS) entry which is preliminary data.</text>
</comment>
<protein>
    <submittedName>
        <fullName evidence="2">Uncharacterized protein</fullName>
    </submittedName>
</protein>
<dbReference type="AlphaFoldDB" id="A0A9J5W5D3"/>
<evidence type="ECO:0000256" key="1">
    <source>
        <dbReference type="SAM" id="Phobius"/>
    </source>
</evidence>
<gene>
    <name evidence="2" type="ORF">H5410_060052</name>
</gene>
<proteinExistence type="predicted"/>